<evidence type="ECO:0000256" key="1">
    <source>
        <dbReference type="SAM" id="MobiDB-lite"/>
    </source>
</evidence>
<dbReference type="Proteomes" id="UP001214530">
    <property type="component" value="Chromosome"/>
</dbReference>
<gene>
    <name evidence="2" type="ORF">P0Y49_18590</name>
</gene>
<evidence type="ECO:0000313" key="2">
    <source>
        <dbReference type="EMBL" id="WEK18787.1"/>
    </source>
</evidence>
<dbReference type="AlphaFoldDB" id="A0AAJ5W6A5"/>
<protein>
    <submittedName>
        <fullName evidence="2">Uncharacterized protein</fullName>
    </submittedName>
</protein>
<feature type="region of interest" description="Disordered" evidence="1">
    <location>
        <begin position="65"/>
        <end position="90"/>
    </location>
</feature>
<accession>A0AAJ5W6A5</accession>
<proteinExistence type="predicted"/>
<reference evidence="2" key="1">
    <citation type="submission" date="2023-03" db="EMBL/GenBank/DDBJ databases">
        <title>Andean soil-derived lignocellulolytic bacterial consortium as a source of novel taxa and putative plastic-active enzymes.</title>
        <authorList>
            <person name="Diaz-Garcia L."/>
            <person name="Chuvochina M."/>
            <person name="Feuerriegel G."/>
            <person name="Bunk B."/>
            <person name="Sproer C."/>
            <person name="Streit W.R."/>
            <person name="Rodriguez L.M."/>
            <person name="Overmann J."/>
            <person name="Jimenez D.J."/>
        </authorList>
    </citation>
    <scope>NUCLEOTIDE SEQUENCE</scope>
    <source>
        <strain evidence="2">MAG 3858</strain>
    </source>
</reference>
<evidence type="ECO:0000313" key="3">
    <source>
        <dbReference type="Proteomes" id="UP001214530"/>
    </source>
</evidence>
<name>A0AAJ5W6A5_9SPHI</name>
<sequence length="133" mass="14720">MEDYISTFIINLENRPERLENVLKEFVGRDEFEINIIKAVKHEIGAAGFFKSIHLAIRNELKNILDDDSGSGSGKGSGSKPGSLPPKRKACEHSARGSRCTYDYMGVEQRECCTSFSASELFCSTLITGINKP</sequence>
<organism evidence="2 3">
    <name type="scientific">Candidatus Pedobacter colombiensis</name>
    <dbReference type="NCBI Taxonomy" id="3121371"/>
    <lineage>
        <taxon>Bacteria</taxon>
        <taxon>Pseudomonadati</taxon>
        <taxon>Bacteroidota</taxon>
        <taxon>Sphingobacteriia</taxon>
        <taxon>Sphingobacteriales</taxon>
        <taxon>Sphingobacteriaceae</taxon>
        <taxon>Pedobacter</taxon>
    </lineage>
</organism>
<dbReference type="EMBL" id="CP119313">
    <property type="protein sequence ID" value="WEK18787.1"/>
    <property type="molecule type" value="Genomic_DNA"/>
</dbReference>